<protein>
    <recommendedName>
        <fullName evidence="2">VCBS repeat-containing protein</fullName>
    </recommendedName>
</protein>
<gene>
    <name evidence="1" type="ORF">LCGC14_3109330</name>
</gene>
<evidence type="ECO:0008006" key="2">
    <source>
        <dbReference type="Google" id="ProtNLM"/>
    </source>
</evidence>
<organism evidence="1">
    <name type="scientific">marine sediment metagenome</name>
    <dbReference type="NCBI Taxonomy" id="412755"/>
    <lineage>
        <taxon>unclassified sequences</taxon>
        <taxon>metagenomes</taxon>
        <taxon>ecological metagenomes</taxon>
    </lineage>
</organism>
<dbReference type="EMBL" id="LAZR01067235">
    <property type="protein sequence ID" value="KKK52002.1"/>
    <property type="molecule type" value="Genomic_DNA"/>
</dbReference>
<sequence>MSTHGLRCRVGMSLVLGLIWTRAAVGEASLFPGAQYAAGRQPWSVAIGDLNGDQ</sequence>
<accession>A0A0F8W5L9</accession>
<evidence type="ECO:0000313" key="1">
    <source>
        <dbReference type="EMBL" id="KKK52002.1"/>
    </source>
</evidence>
<reference evidence="1" key="1">
    <citation type="journal article" date="2015" name="Nature">
        <title>Complex archaea that bridge the gap between prokaryotes and eukaryotes.</title>
        <authorList>
            <person name="Spang A."/>
            <person name="Saw J.H."/>
            <person name="Jorgensen S.L."/>
            <person name="Zaremba-Niedzwiedzka K."/>
            <person name="Martijn J."/>
            <person name="Lind A.E."/>
            <person name="van Eijk R."/>
            <person name="Schleper C."/>
            <person name="Guy L."/>
            <person name="Ettema T.J."/>
        </authorList>
    </citation>
    <scope>NUCLEOTIDE SEQUENCE</scope>
</reference>
<dbReference type="AlphaFoldDB" id="A0A0F8W5L9"/>
<proteinExistence type="predicted"/>
<name>A0A0F8W5L9_9ZZZZ</name>
<comment type="caution">
    <text evidence="1">The sequence shown here is derived from an EMBL/GenBank/DDBJ whole genome shotgun (WGS) entry which is preliminary data.</text>
</comment>
<feature type="non-terminal residue" evidence="1">
    <location>
        <position position="54"/>
    </location>
</feature>